<feature type="transmembrane region" description="Helical" evidence="6">
    <location>
        <begin position="61"/>
        <end position="79"/>
    </location>
</feature>
<sequence>MLQKIINSKSKTFLAFCFCFLFGTAFISILDFSFDFVFIYFGIFVIASFLIIFWKNKFFRLVSLCILAILFAFGRYILFLPSEKNISNYAEEKVRFTAVVIQEPDIRMDGVRYIVDVKNLDKGVGEGRVYFKFALYPRYEYGDELDVYCQIKKPEQIEDFRFDKYLALKKTFAFCGVPQIRKIGENKGNFLMSSVLIVKNSFAQKINRLWHEPNASFVAGLLYGYRGGLGELQEDFNTTGVTHIVAISGYNIAIIGAIFIVILSFLRVPRKKAFWVIFSGISIFVLFAGASASVVRAGIMGLLVLFAKQLGRMSHPINLLIFTAVAMVLHSPYVLIWDAGFQLSFVATAGLIYLTPKLEILTEKIPEFFGVKKIFLETLSTIIATLPLVLYHFGRFSVVALPTNILILWIIPFIMLMGFLSVVSAFIFFPLAQLLSWITWFALEYVILIVKWFADFSFASINLSVPAVAVVLFYMCLIFYKQIYNFLEVKWLKFRI</sequence>
<dbReference type="GO" id="GO:0005886">
    <property type="term" value="C:plasma membrane"/>
    <property type="evidence" value="ECO:0007669"/>
    <property type="project" value="UniProtKB-SubCell"/>
</dbReference>
<evidence type="ECO:0008006" key="11">
    <source>
        <dbReference type="Google" id="ProtNLM"/>
    </source>
</evidence>
<keyword evidence="3 6" id="KW-0812">Transmembrane</keyword>
<dbReference type="PANTHER" id="PTHR30619">
    <property type="entry name" value="DNA INTERNALIZATION/COMPETENCE PROTEIN COMEC/REC2"/>
    <property type="match status" value="1"/>
</dbReference>
<dbReference type="InterPro" id="IPR025405">
    <property type="entry name" value="DUF4131"/>
</dbReference>
<comment type="subcellular location">
    <subcellularLocation>
        <location evidence="1">Cell membrane</location>
        <topology evidence="1">Multi-pass membrane protein</topology>
    </subcellularLocation>
</comment>
<evidence type="ECO:0000259" key="7">
    <source>
        <dbReference type="Pfam" id="PF03772"/>
    </source>
</evidence>
<keyword evidence="4 6" id="KW-1133">Transmembrane helix</keyword>
<organism evidence="9 10">
    <name type="scientific">Candidatus Magasanikbacteria bacterium CG_4_9_14_3_um_filter_32_9</name>
    <dbReference type="NCBI Taxonomy" id="1974644"/>
    <lineage>
        <taxon>Bacteria</taxon>
        <taxon>Candidatus Magasanikiibacteriota</taxon>
    </lineage>
</organism>
<feature type="transmembrane region" description="Helical" evidence="6">
    <location>
        <begin position="12"/>
        <end position="30"/>
    </location>
</feature>
<keyword evidence="5 6" id="KW-0472">Membrane</keyword>
<evidence type="ECO:0000256" key="6">
    <source>
        <dbReference type="SAM" id="Phobius"/>
    </source>
</evidence>
<feature type="domain" description="DUF4131" evidence="8">
    <location>
        <begin position="38"/>
        <end position="178"/>
    </location>
</feature>
<protein>
    <recommendedName>
        <fullName evidence="11">ComEC/Rec2-related protein domain-containing protein</fullName>
    </recommendedName>
</protein>
<feature type="transmembrane region" description="Helical" evidence="6">
    <location>
        <begin position="460"/>
        <end position="480"/>
    </location>
</feature>
<dbReference type="Proteomes" id="UP000230843">
    <property type="component" value="Unassembled WGS sequence"/>
</dbReference>
<evidence type="ECO:0000256" key="4">
    <source>
        <dbReference type="ARBA" id="ARBA00022989"/>
    </source>
</evidence>
<evidence type="ECO:0000256" key="5">
    <source>
        <dbReference type="ARBA" id="ARBA00023136"/>
    </source>
</evidence>
<feature type="transmembrane region" description="Helical" evidence="6">
    <location>
        <begin position="36"/>
        <end position="54"/>
    </location>
</feature>
<dbReference type="NCBIfam" id="TIGR00360">
    <property type="entry name" value="ComEC_N-term"/>
    <property type="match status" value="1"/>
</dbReference>
<keyword evidence="2" id="KW-1003">Cell membrane</keyword>
<dbReference type="AlphaFoldDB" id="A0A2M7Z6B6"/>
<feature type="domain" description="ComEC/Rec2-related protein" evidence="7">
    <location>
        <begin position="221"/>
        <end position="480"/>
    </location>
</feature>
<gene>
    <name evidence="9" type="ORF">CO137_03145</name>
</gene>
<evidence type="ECO:0000259" key="8">
    <source>
        <dbReference type="Pfam" id="PF13567"/>
    </source>
</evidence>
<evidence type="ECO:0000256" key="2">
    <source>
        <dbReference type="ARBA" id="ARBA00022475"/>
    </source>
</evidence>
<name>A0A2M7Z6B6_9BACT</name>
<dbReference type="Pfam" id="PF03772">
    <property type="entry name" value="Competence"/>
    <property type="match status" value="1"/>
</dbReference>
<dbReference type="Pfam" id="PF13567">
    <property type="entry name" value="DUF4131"/>
    <property type="match status" value="1"/>
</dbReference>
<feature type="transmembrane region" description="Helical" evidence="6">
    <location>
        <begin position="406"/>
        <end position="429"/>
    </location>
</feature>
<feature type="transmembrane region" description="Helical" evidence="6">
    <location>
        <begin position="334"/>
        <end position="354"/>
    </location>
</feature>
<feature type="transmembrane region" description="Helical" evidence="6">
    <location>
        <begin position="374"/>
        <end position="394"/>
    </location>
</feature>
<evidence type="ECO:0000313" key="10">
    <source>
        <dbReference type="Proteomes" id="UP000230843"/>
    </source>
</evidence>
<evidence type="ECO:0000313" key="9">
    <source>
        <dbReference type="EMBL" id="PJA89659.1"/>
    </source>
</evidence>
<dbReference type="EMBL" id="PFVJ01000065">
    <property type="protein sequence ID" value="PJA89659.1"/>
    <property type="molecule type" value="Genomic_DNA"/>
</dbReference>
<reference evidence="10" key="1">
    <citation type="submission" date="2017-09" db="EMBL/GenBank/DDBJ databases">
        <title>Depth-based differentiation of microbial function through sediment-hosted aquifers and enrichment of novel symbionts in the deep terrestrial subsurface.</title>
        <authorList>
            <person name="Probst A.J."/>
            <person name="Ladd B."/>
            <person name="Jarett J.K."/>
            <person name="Geller-Mcgrath D.E."/>
            <person name="Sieber C.M.K."/>
            <person name="Emerson J.B."/>
            <person name="Anantharaman K."/>
            <person name="Thomas B.C."/>
            <person name="Malmstrom R."/>
            <person name="Stieglmeier M."/>
            <person name="Klingl A."/>
            <person name="Woyke T."/>
            <person name="Ryan C.M."/>
            <person name="Banfield J.F."/>
        </authorList>
    </citation>
    <scope>NUCLEOTIDE SEQUENCE [LARGE SCALE GENOMIC DNA]</scope>
</reference>
<comment type="caution">
    <text evidence="9">The sequence shown here is derived from an EMBL/GenBank/DDBJ whole genome shotgun (WGS) entry which is preliminary data.</text>
</comment>
<evidence type="ECO:0000256" key="1">
    <source>
        <dbReference type="ARBA" id="ARBA00004651"/>
    </source>
</evidence>
<feature type="transmembrane region" description="Helical" evidence="6">
    <location>
        <begin position="273"/>
        <end position="306"/>
    </location>
</feature>
<dbReference type="InterPro" id="IPR004477">
    <property type="entry name" value="ComEC_N"/>
</dbReference>
<dbReference type="InterPro" id="IPR052159">
    <property type="entry name" value="Competence_DNA_uptake"/>
</dbReference>
<feature type="transmembrane region" description="Helical" evidence="6">
    <location>
        <begin position="244"/>
        <end position="266"/>
    </location>
</feature>
<accession>A0A2M7Z6B6</accession>
<proteinExistence type="predicted"/>
<dbReference type="PANTHER" id="PTHR30619:SF1">
    <property type="entry name" value="RECOMBINATION PROTEIN 2"/>
    <property type="match status" value="1"/>
</dbReference>
<evidence type="ECO:0000256" key="3">
    <source>
        <dbReference type="ARBA" id="ARBA00022692"/>
    </source>
</evidence>
<feature type="transmembrane region" description="Helical" evidence="6">
    <location>
        <begin position="434"/>
        <end position="454"/>
    </location>
</feature>